<reference evidence="4 5" key="1">
    <citation type="submission" date="2018-05" db="EMBL/GenBank/DDBJ databases">
        <title>Genomic Encyclopedia of Archaeal and Bacterial Type Strains, Phase II (KMG-II): from individual species to whole genera.</title>
        <authorList>
            <person name="Goeker M."/>
        </authorList>
    </citation>
    <scope>NUCLEOTIDE SEQUENCE [LARGE SCALE GENOMIC DNA]</scope>
    <source>
        <strain evidence="4 5">DSM 45184</strain>
    </source>
</reference>
<gene>
    <name evidence="4" type="ORF">BC793_1618</name>
</gene>
<protein>
    <submittedName>
        <fullName evidence="4">Deoxyribonuclease NucA/NucB</fullName>
    </submittedName>
</protein>
<feature type="domain" description="Deoxyribonuclease NucA/NucB" evidence="3">
    <location>
        <begin position="910"/>
        <end position="999"/>
    </location>
</feature>
<comment type="caution">
    <text evidence="4">The sequence shown here is derived from an EMBL/GenBank/DDBJ whole genome shotgun (WGS) entry which is preliminary data.</text>
</comment>
<feature type="compositionally biased region" description="Acidic residues" evidence="1">
    <location>
        <begin position="615"/>
        <end position="636"/>
    </location>
</feature>
<dbReference type="EMBL" id="QGGR01000061">
    <property type="protein sequence ID" value="PWK26632.1"/>
    <property type="molecule type" value="Genomic_DNA"/>
</dbReference>
<evidence type="ECO:0000313" key="4">
    <source>
        <dbReference type="EMBL" id="PWK26632.1"/>
    </source>
</evidence>
<accession>A0A316ETW5</accession>
<sequence>MVLPQLRRSLSFLSVISVTALVFAVPSAAAEPPSASGIIERESAGDALVAAREFGRPVRIADQMSETSESFALPTGEIETTVSAGVVRIRQGGDWVPVDLTLRPGADGDPEPVAHPTDLQLAGKRLSPEGALASIDTAAGPVSLGWEGALPEPTLSDNRATYSEVKPGVDLVVDATREGFEQFLILKSPAAAKQVDGLSLPLHGPGFTDVTEAPDGGLELTDRAGKVVAVAPTPLMWDAQISANGESPVRSAQIALEADENDVPQIHTGTDAELTLSPDKAWLADPRTKYPVTVDPQINKLLTYFDTTVMEGITADRGGADFLQLGVTTEAKPKRARSFVKWNASDLRGKEITSSRAYFYNWYSTTCASTAWEIWTTEAADADTRWADQPKWLRKEATSTETKGLNSSCGDGWVSIDAKSFFQYAADKNQTYANMGIKASNEADKKQWKEFRSRNAANTAQVPYAKVTYADKPAETSTYGMRFAIADPDQTVPGDADRNAAVMQAWTDSRPEWPAVSGSKGETEASVLSRSDTDEAGFLAAQQEPATDLPTYEVDVEDEALDSYEPDPGPDADVDPPAEAEEVPEAPLPSAPGADGTSAAESAGMRSLSVATPEDAPETDTPPDDSEWITDPEADPGYEPVPDGQASASAAPRKPHEDWMTTAECRTGWRNHKPRKDTWYYKNRFSFCQITSAYIWFNKCTGSRCEYSDVTFNIMYVGAGSHTKRATNWNAYIYDWSQVNKPDLVVPFTIDVRCQAFYSAKCYAKGNAIRKSLAAWKAAPKFSKMYTTKAFKPTADDPKFREKRSFHQFKPVHSDPVHNIVNVGAGVVVRCDLARYLGRKKVGGCIGSDVIGTMILNYRSTKYAESVHFIWQAMFRLGTLDSAKAGKFVPGGAYQQPVTGKWEPLSRDYWSSVRHNRGRVQAECRRLYGANYADGGKDCDEYPFAATFESANRIPSGLHPWRTFAVKALNKRHNSSSGATLLAFYNRDHVLHGDRFYVSIRNGPAV</sequence>
<feature type="chain" id="PRO_5016378550" evidence="2">
    <location>
        <begin position="30"/>
        <end position="1006"/>
    </location>
</feature>
<dbReference type="Pfam" id="PF14040">
    <property type="entry name" value="DNase_NucA_NucB"/>
    <property type="match status" value="1"/>
</dbReference>
<feature type="compositionally biased region" description="Acidic residues" evidence="1">
    <location>
        <begin position="561"/>
        <end position="584"/>
    </location>
</feature>
<name>A0A316ETW5_9ACTN</name>
<feature type="region of interest" description="Disordered" evidence="1">
    <location>
        <begin position="508"/>
        <end position="530"/>
    </location>
</feature>
<feature type="region of interest" description="Disordered" evidence="1">
    <location>
        <begin position="561"/>
        <end position="659"/>
    </location>
</feature>
<evidence type="ECO:0000256" key="2">
    <source>
        <dbReference type="SAM" id="SignalP"/>
    </source>
</evidence>
<proteinExistence type="predicted"/>
<feature type="signal peptide" evidence="2">
    <location>
        <begin position="1"/>
        <end position="29"/>
    </location>
</feature>
<evidence type="ECO:0000313" key="5">
    <source>
        <dbReference type="Proteomes" id="UP000245697"/>
    </source>
</evidence>
<dbReference type="InterPro" id="IPR029476">
    <property type="entry name" value="DNase_NucA_NucB"/>
</dbReference>
<dbReference type="NCBIfam" id="NF033679">
    <property type="entry name" value="DNRLRE_dom"/>
    <property type="match status" value="1"/>
</dbReference>
<keyword evidence="5" id="KW-1185">Reference proteome</keyword>
<dbReference type="Proteomes" id="UP000245697">
    <property type="component" value="Unassembled WGS sequence"/>
</dbReference>
<organism evidence="4 5">
    <name type="scientific">Actinoplanes xinjiangensis</name>
    <dbReference type="NCBI Taxonomy" id="512350"/>
    <lineage>
        <taxon>Bacteria</taxon>
        <taxon>Bacillati</taxon>
        <taxon>Actinomycetota</taxon>
        <taxon>Actinomycetes</taxon>
        <taxon>Micromonosporales</taxon>
        <taxon>Micromonosporaceae</taxon>
        <taxon>Actinoplanes</taxon>
    </lineage>
</organism>
<keyword evidence="2" id="KW-0732">Signal</keyword>
<evidence type="ECO:0000259" key="3">
    <source>
        <dbReference type="Pfam" id="PF14040"/>
    </source>
</evidence>
<dbReference type="AlphaFoldDB" id="A0A316ETW5"/>
<evidence type="ECO:0000256" key="1">
    <source>
        <dbReference type="SAM" id="MobiDB-lite"/>
    </source>
</evidence>